<evidence type="ECO:0000313" key="1">
    <source>
        <dbReference type="EMBL" id="KAE8352490.1"/>
    </source>
</evidence>
<sequence length="97" mass="10870">MRGLLHRSKRGERLRWLPNQGPPCGGQSQSESCKIDSRCDVQCNSSPESCRVRRVETPEATVVEIWTRAWVLSGRSSFAYSLVVCSACYPLVRAVVE</sequence>
<name>A0A5N6Z8W0_9EURO</name>
<evidence type="ECO:0000313" key="2">
    <source>
        <dbReference type="Proteomes" id="UP000327118"/>
    </source>
</evidence>
<accession>A0A5N6Z8W0</accession>
<dbReference type="Proteomes" id="UP000327118">
    <property type="component" value="Unassembled WGS sequence"/>
</dbReference>
<gene>
    <name evidence="1" type="ORF">BDV28DRAFT_135014</name>
</gene>
<proteinExistence type="predicted"/>
<dbReference type="AlphaFoldDB" id="A0A5N6Z8W0"/>
<keyword evidence="2" id="KW-1185">Reference proteome</keyword>
<protein>
    <submittedName>
        <fullName evidence="1">Uncharacterized protein</fullName>
    </submittedName>
</protein>
<dbReference type="EMBL" id="ML739128">
    <property type="protein sequence ID" value="KAE8352490.1"/>
    <property type="molecule type" value="Genomic_DNA"/>
</dbReference>
<reference evidence="2" key="1">
    <citation type="submission" date="2019-04" db="EMBL/GenBank/DDBJ databases">
        <title>Friends and foes A comparative genomics studyof 23 Aspergillus species from section Flavi.</title>
        <authorList>
            <consortium name="DOE Joint Genome Institute"/>
            <person name="Kjaerbolling I."/>
            <person name="Vesth T."/>
            <person name="Frisvad J.C."/>
            <person name="Nybo J.L."/>
            <person name="Theobald S."/>
            <person name="Kildgaard S."/>
            <person name="Isbrandt T."/>
            <person name="Kuo A."/>
            <person name="Sato A."/>
            <person name="Lyhne E.K."/>
            <person name="Kogle M.E."/>
            <person name="Wiebenga A."/>
            <person name="Kun R.S."/>
            <person name="Lubbers R.J."/>
            <person name="Makela M.R."/>
            <person name="Barry K."/>
            <person name="Chovatia M."/>
            <person name="Clum A."/>
            <person name="Daum C."/>
            <person name="Haridas S."/>
            <person name="He G."/>
            <person name="LaButti K."/>
            <person name="Lipzen A."/>
            <person name="Mondo S."/>
            <person name="Riley R."/>
            <person name="Salamov A."/>
            <person name="Simmons B.A."/>
            <person name="Magnuson J.K."/>
            <person name="Henrissat B."/>
            <person name="Mortensen U.H."/>
            <person name="Larsen T.O."/>
            <person name="Devries R.P."/>
            <person name="Grigoriev I.V."/>
            <person name="Machida M."/>
            <person name="Baker S.E."/>
            <person name="Andersen M.R."/>
        </authorList>
    </citation>
    <scope>NUCLEOTIDE SEQUENCE [LARGE SCALE GENOMIC DNA]</scope>
    <source>
        <strain evidence="2">CBS 553.77</strain>
    </source>
</reference>
<organism evidence="1 2">
    <name type="scientific">Aspergillus coremiiformis</name>
    <dbReference type="NCBI Taxonomy" id="138285"/>
    <lineage>
        <taxon>Eukaryota</taxon>
        <taxon>Fungi</taxon>
        <taxon>Dikarya</taxon>
        <taxon>Ascomycota</taxon>
        <taxon>Pezizomycotina</taxon>
        <taxon>Eurotiomycetes</taxon>
        <taxon>Eurotiomycetidae</taxon>
        <taxon>Eurotiales</taxon>
        <taxon>Aspergillaceae</taxon>
        <taxon>Aspergillus</taxon>
        <taxon>Aspergillus subgen. Circumdati</taxon>
    </lineage>
</organism>